<reference evidence="1" key="1">
    <citation type="journal article" date="2015" name="Nature">
        <title>Complex archaea that bridge the gap between prokaryotes and eukaryotes.</title>
        <authorList>
            <person name="Spang A."/>
            <person name="Saw J.H."/>
            <person name="Jorgensen S.L."/>
            <person name="Zaremba-Niedzwiedzka K."/>
            <person name="Martijn J."/>
            <person name="Lind A.E."/>
            <person name="van Eijk R."/>
            <person name="Schleper C."/>
            <person name="Guy L."/>
            <person name="Ettema T.J."/>
        </authorList>
    </citation>
    <scope>NUCLEOTIDE SEQUENCE</scope>
</reference>
<sequence>MKEKRCRDCGESKPLTEFYKHSGCKFGRHSRCKVCLRKENTTDKRRARHRRYYRCHRTTILQRLREQYAADPAYREKKRKLEQESRQRNLESCRKRGREYYVRNRDKILKRRRVQQLTPAQLAQKRHRGRENYQQTRVARLCRKYSITRAQYDRLLQRSQGRCELCSQQVSLCVDHNHKTGHVRGMLCRYCNSALGLLESRGLSSQQLARYLRRKSV</sequence>
<comment type="caution">
    <text evidence="1">The sequence shown here is derived from an EMBL/GenBank/DDBJ whole genome shotgun (WGS) entry which is preliminary data.</text>
</comment>
<proteinExistence type="predicted"/>
<protein>
    <recommendedName>
        <fullName evidence="2">Recombination endonuclease VII</fullName>
    </recommendedName>
</protein>
<evidence type="ECO:0008006" key="2">
    <source>
        <dbReference type="Google" id="ProtNLM"/>
    </source>
</evidence>
<accession>A0A0F9RV57</accession>
<gene>
    <name evidence="1" type="ORF">LCGC14_0851030</name>
</gene>
<dbReference type="InterPro" id="IPR044925">
    <property type="entry name" value="His-Me_finger_sf"/>
</dbReference>
<organism evidence="1">
    <name type="scientific">marine sediment metagenome</name>
    <dbReference type="NCBI Taxonomy" id="412755"/>
    <lineage>
        <taxon>unclassified sequences</taxon>
        <taxon>metagenomes</taxon>
        <taxon>ecological metagenomes</taxon>
    </lineage>
</organism>
<name>A0A0F9RV57_9ZZZZ</name>
<dbReference type="AlphaFoldDB" id="A0A0F9RV57"/>
<dbReference type="InterPro" id="IPR004211">
    <property type="entry name" value="Endonuclease_7"/>
</dbReference>
<dbReference type="InterPro" id="IPR038563">
    <property type="entry name" value="Endonuclease_7_sf"/>
</dbReference>
<dbReference type="Pfam" id="PF02945">
    <property type="entry name" value="Endonuclease_7"/>
    <property type="match status" value="1"/>
</dbReference>
<evidence type="ECO:0000313" key="1">
    <source>
        <dbReference type="EMBL" id="KKN28766.1"/>
    </source>
</evidence>
<dbReference type="SUPFAM" id="SSF54060">
    <property type="entry name" value="His-Me finger endonucleases"/>
    <property type="match status" value="1"/>
</dbReference>
<dbReference type="EMBL" id="LAZR01002536">
    <property type="protein sequence ID" value="KKN28766.1"/>
    <property type="molecule type" value="Genomic_DNA"/>
</dbReference>
<dbReference type="Gene3D" id="3.40.1800.10">
    <property type="entry name" value="His-Me finger endonucleases"/>
    <property type="match status" value="1"/>
</dbReference>